<gene>
    <name evidence="1" type="ORF">SAMN05660648_02086</name>
</gene>
<dbReference type="EMBL" id="FNQG01000008">
    <property type="protein sequence ID" value="SEA12874.1"/>
    <property type="molecule type" value="Genomic_DNA"/>
</dbReference>
<dbReference type="Proteomes" id="UP000183469">
    <property type="component" value="Unassembled WGS sequence"/>
</dbReference>
<name>A0A1H3YPB6_SELRU</name>
<protein>
    <submittedName>
        <fullName evidence="1">Uncharacterized protein</fullName>
    </submittedName>
</protein>
<accession>A0A1H3YPB6</accession>
<reference evidence="1 2" key="1">
    <citation type="submission" date="2016-10" db="EMBL/GenBank/DDBJ databases">
        <authorList>
            <person name="de Groot N.N."/>
        </authorList>
    </citation>
    <scope>NUCLEOTIDE SEQUENCE [LARGE SCALE GENOMIC DNA]</scope>
    <source>
        <strain evidence="1 2">DSM 2872</strain>
    </source>
</reference>
<evidence type="ECO:0000313" key="2">
    <source>
        <dbReference type="Proteomes" id="UP000183469"/>
    </source>
</evidence>
<evidence type="ECO:0000313" key="1">
    <source>
        <dbReference type="EMBL" id="SEA12874.1"/>
    </source>
</evidence>
<sequence length="80" mass="9164">MRQSINSGMGGIYTLCIQVAPELLKNRLIQRKIQGGLSEEEAVRFYETSDRLNVERISGYTVPANEEWLMLQDGDFSRLK</sequence>
<organism evidence="1 2">
    <name type="scientific">Selenomonas ruminantium</name>
    <dbReference type="NCBI Taxonomy" id="971"/>
    <lineage>
        <taxon>Bacteria</taxon>
        <taxon>Bacillati</taxon>
        <taxon>Bacillota</taxon>
        <taxon>Negativicutes</taxon>
        <taxon>Selenomonadales</taxon>
        <taxon>Selenomonadaceae</taxon>
        <taxon>Selenomonas</taxon>
    </lineage>
</organism>
<dbReference type="AlphaFoldDB" id="A0A1H3YPB6"/>
<proteinExistence type="predicted"/>
<dbReference type="Gene3D" id="3.40.50.300">
    <property type="entry name" value="P-loop containing nucleotide triphosphate hydrolases"/>
    <property type="match status" value="1"/>
</dbReference>
<dbReference type="InterPro" id="IPR027417">
    <property type="entry name" value="P-loop_NTPase"/>
</dbReference>